<dbReference type="SUPFAM" id="SSF47757">
    <property type="entry name" value="Chemotaxis receptor methyltransferase CheR, N-terminal domain"/>
    <property type="match status" value="1"/>
</dbReference>
<dbReference type="PROSITE" id="PS50123">
    <property type="entry name" value="CHER"/>
    <property type="match status" value="1"/>
</dbReference>
<dbReference type="InterPro" id="IPR035965">
    <property type="entry name" value="PAS-like_dom_sf"/>
</dbReference>
<dbReference type="SMART" id="SM00138">
    <property type="entry name" value="MeTrc"/>
    <property type="match status" value="1"/>
</dbReference>
<sequence length="906" mass="102519">MKENRNFDTKERTKFTKSNDPETVSIKEDFSIVGIGASAGGVEALLAFLGNVPENCGLAFIIVQHMDQTHKSFLVEILQRVTTMKVIQVSENTSVQLNCVYVIPPNKEMLIQHGVLRLFDFMVPHTLHLPIDFFFRSLADDQQERSIAVILSGMGADGTAGLRAIKEKGGVVFIQEPSSAKFDGMPRSAIEADVADFVAAVETLPSKILSYLENKPLIDRNDQDPADKLQSSFDTIMILLRSQTGHEFSSYKKNTVYRRIERRMGIHQIDKISSYVCFLQENPHELDLLFKELLIGVTSFFREPLEWELLKDKVLPTLLAERAPSNPLRVWVSGCATGEEAYSLAIVFKEVLDQLNLSQAFSMQIFATDLDRDAIDKAREGIFSANIAEDMSSERLNRYFIKVDRGYQVVKTIRDMIIFAQQSMIKDPPFTKIDILTCRNLLIYLTPELQKKLIPLFHYSLNPGGFLFLGSAEAVGNFTDLFKPVDRKSRLYQRLQPLLQTEPVEFPTFFAPAQTAANIPIATVQNMQSLADKLIMQCYAPPTVLANSKGDILYITGRTGKYLEPAAGKVNWNIFAMAREGLNYKLSNTFYKALRQKEVVTYKNAVVRNEGGSQMVDITVNPLKEPEALRGMVMIIFTDVITTQVIETSNTIGRIPANSQREAELERELMQARQVWKATNTEMQISQEELKSSNEELQSSNEELQSTNEELTTTKEEVQSLNEELKTVNYELQSKLDDLSLATNDMKNLLDSTKIATLFLDNSLCVKRFTDQMSVVSKLISSDVGRPITDIASDLFYPELTEDVREVLRTLNTIEKQVRSYNGCWFNARILPYRTLEDKIDGVVITFVNITESKVLEAELRKTKSALEQHLVDQREELVQVNGIVNKETIQGYRQVAVCQDPELRE</sequence>
<evidence type="ECO:0000259" key="9">
    <source>
        <dbReference type="PROSITE" id="PS50123"/>
    </source>
</evidence>
<dbReference type="PANTHER" id="PTHR24422:SF27">
    <property type="entry name" value="PROTEIN-GLUTAMATE O-METHYLTRANSFERASE"/>
    <property type="match status" value="1"/>
</dbReference>
<dbReference type="Pfam" id="PF01339">
    <property type="entry name" value="CheB_methylest"/>
    <property type="match status" value="1"/>
</dbReference>
<dbReference type="InterPro" id="IPR000673">
    <property type="entry name" value="Sig_transdc_resp-reg_Me-estase"/>
</dbReference>
<feature type="active site" evidence="6">
    <location>
        <position position="65"/>
    </location>
</feature>
<evidence type="ECO:0000256" key="6">
    <source>
        <dbReference type="PROSITE-ProRule" id="PRU00050"/>
    </source>
</evidence>
<feature type="active site" evidence="6">
    <location>
        <position position="38"/>
    </location>
</feature>
<dbReference type="Gene3D" id="1.10.155.10">
    <property type="entry name" value="Chemotaxis receptor methyltransferase CheR, N-terminal domain"/>
    <property type="match status" value="1"/>
</dbReference>
<dbReference type="Gene3D" id="3.30.450.20">
    <property type="entry name" value="PAS domain"/>
    <property type="match status" value="1"/>
</dbReference>
<feature type="region of interest" description="Disordered" evidence="7">
    <location>
        <begin position="690"/>
        <end position="711"/>
    </location>
</feature>
<dbReference type="Pfam" id="PF03705">
    <property type="entry name" value="CheR_N"/>
    <property type="match status" value="1"/>
</dbReference>
<dbReference type="InterPro" id="IPR029063">
    <property type="entry name" value="SAM-dependent_MTases_sf"/>
</dbReference>
<organism evidence="10 11">
    <name type="scientific">Candidatus Desulfosporosinus infrequens</name>
    <dbReference type="NCBI Taxonomy" id="2043169"/>
    <lineage>
        <taxon>Bacteria</taxon>
        <taxon>Bacillati</taxon>
        <taxon>Bacillota</taxon>
        <taxon>Clostridia</taxon>
        <taxon>Eubacteriales</taxon>
        <taxon>Desulfitobacteriaceae</taxon>
        <taxon>Desulfosporosinus</taxon>
    </lineage>
</organism>
<evidence type="ECO:0000256" key="7">
    <source>
        <dbReference type="SAM" id="MobiDB-lite"/>
    </source>
</evidence>
<name>A0A2U3KC94_9FIRM</name>
<evidence type="ECO:0000256" key="5">
    <source>
        <dbReference type="ARBA" id="ARBA00022691"/>
    </source>
</evidence>
<dbReference type="Pfam" id="PF13596">
    <property type="entry name" value="PAS_10"/>
    <property type="match status" value="1"/>
</dbReference>
<dbReference type="SUPFAM" id="SSF55785">
    <property type="entry name" value="PYP-like sensor domain (PAS domain)"/>
    <property type="match status" value="1"/>
</dbReference>
<evidence type="ECO:0000256" key="1">
    <source>
        <dbReference type="ARBA" id="ARBA00001541"/>
    </source>
</evidence>
<dbReference type="GO" id="GO:0008984">
    <property type="term" value="F:protein-glutamate methylesterase activity"/>
    <property type="evidence" value="ECO:0007669"/>
    <property type="project" value="InterPro"/>
</dbReference>
<dbReference type="CDD" id="cd16434">
    <property type="entry name" value="CheB-CheR_fusion"/>
    <property type="match status" value="1"/>
</dbReference>
<keyword evidence="3 10" id="KW-0489">Methyltransferase</keyword>
<dbReference type="InterPro" id="IPR035909">
    <property type="entry name" value="CheB_C"/>
</dbReference>
<protein>
    <recommendedName>
        <fullName evidence="2">protein-glutamate O-methyltransferase</fullName>
        <ecNumber evidence="2">2.1.1.80</ecNumber>
    </recommendedName>
</protein>
<dbReference type="InterPro" id="IPR022642">
    <property type="entry name" value="CheR_C"/>
</dbReference>
<reference evidence="11" key="1">
    <citation type="submission" date="2018-02" db="EMBL/GenBank/DDBJ databases">
        <authorList>
            <person name="Hausmann B."/>
        </authorList>
    </citation>
    <scope>NUCLEOTIDE SEQUENCE [LARGE SCALE GENOMIC DNA]</scope>
    <source>
        <strain evidence="11">Peat soil MAG SbF1</strain>
    </source>
</reference>
<comment type="catalytic activity">
    <reaction evidence="1">
        <text>L-glutamyl-[protein] + S-adenosyl-L-methionine = [protein]-L-glutamate 5-O-methyl ester + S-adenosyl-L-homocysteine</text>
        <dbReference type="Rhea" id="RHEA:24452"/>
        <dbReference type="Rhea" id="RHEA-COMP:10208"/>
        <dbReference type="Rhea" id="RHEA-COMP:10311"/>
        <dbReference type="ChEBI" id="CHEBI:29973"/>
        <dbReference type="ChEBI" id="CHEBI:57856"/>
        <dbReference type="ChEBI" id="CHEBI:59789"/>
        <dbReference type="ChEBI" id="CHEBI:82795"/>
        <dbReference type="EC" id="2.1.1.80"/>
    </reaction>
</comment>
<dbReference type="Pfam" id="PF01739">
    <property type="entry name" value="CheR"/>
    <property type="match status" value="1"/>
</dbReference>
<dbReference type="PANTHER" id="PTHR24422">
    <property type="entry name" value="CHEMOTAXIS PROTEIN METHYLTRANSFERASE"/>
    <property type="match status" value="1"/>
</dbReference>
<keyword evidence="6" id="KW-0145">Chemotaxis</keyword>
<dbReference type="EC" id="2.1.1.80" evidence="2"/>
<dbReference type="GO" id="GO:0008983">
    <property type="term" value="F:protein-glutamate O-methyltransferase activity"/>
    <property type="evidence" value="ECO:0007669"/>
    <property type="project" value="UniProtKB-EC"/>
</dbReference>
<dbReference type="Gene3D" id="3.40.50.150">
    <property type="entry name" value="Vaccinia Virus protein VP39"/>
    <property type="match status" value="1"/>
</dbReference>
<evidence type="ECO:0000256" key="2">
    <source>
        <dbReference type="ARBA" id="ARBA00012534"/>
    </source>
</evidence>
<keyword evidence="6 10" id="KW-0378">Hydrolase</keyword>
<dbReference type="GO" id="GO:0006935">
    <property type="term" value="P:chemotaxis"/>
    <property type="evidence" value="ECO:0007669"/>
    <property type="project" value="UniProtKB-UniRule"/>
</dbReference>
<dbReference type="Proteomes" id="UP000238916">
    <property type="component" value="Unassembled WGS sequence"/>
</dbReference>
<feature type="compositionally biased region" description="Low complexity" evidence="7">
    <location>
        <begin position="695"/>
        <end position="706"/>
    </location>
</feature>
<accession>A0A2U3KC94</accession>
<feature type="region of interest" description="Disordered" evidence="7">
    <location>
        <begin position="1"/>
        <end position="20"/>
    </location>
</feature>
<dbReference type="PRINTS" id="PR00996">
    <property type="entry name" value="CHERMTFRASE"/>
</dbReference>
<evidence type="ECO:0000313" key="10">
    <source>
        <dbReference type="EMBL" id="SPF37150.1"/>
    </source>
</evidence>
<dbReference type="OrthoDB" id="9816309at2"/>
<feature type="domain" description="CheB-type methylesterase" evidence="8">
    <location>
        <begin position="26"/>
        <end position="215"/>
    </location>
</feature>
<dbReference type="AlphaFoldDB" id="A0A2U3KC94"/>
<dbReference type="PROSITE" id="PS50122">
    <property type="entry name" value="CHEB"/>
    <property type="match status" value="1"/>
</dbReference>
<dbReference type="InterPro" id="IPR000780">
    <property type="entry name" value="CheR_MeTrfase"/>
</dbReference>
<keyword evidence="5" id="KW-0949">S-adenosyl-L-methionine</keyword>
<evidence type="ECO:0000256" key="3">
    <source>
        <dbReference type="ARBA" id="ARBA00022603"/>
    </source>
</evidence>
<dbReference type="InterPro" id="IPR022641">
    <property type="entry name" value="CheR_N"/>
</dbReference>
<proteinExistence type="predicted"/>
<dbReference type="InterPro" id="IPR036804">
    <property type="entry name" value="CheR_N_sf"/>
</dbReference>
<feature type="domain" description="CheR-type methyltransferase" evidence="9">
    <location>
        <begin position="230"/>
        <end position="483"/>
    </location>
</feature>
<dbReference type="GO" id="GO:0032259">
    <property type="term" value="P:methylation"/>
    <property type="evidence" value="ECO:0007669"/>
    <property type="project" value="UniProtKB-KW"/>
</dbReference>
<evidence type="ECO:0000259" key="8">
    <source>
        <dbReference type="PROSITE" id="PS50122"/>
    </source>
</evidence>
<dbReference type="GO" id="GO:0005737">
    <property type="term" value="C:cytoplasm"/>
    <property type="evidence" value="ECO:0007669"/>
    <property type="project" value="InterPro"/>
</dbReference>
<dbReference type="EMBL" id="OMOF01000084">
    <property type="protein sequence ID" value="SPF37150.1"/>
    <property type="molecule type" value="Genomic_DNA"/>
</dbReference>
<dbReference type="SUPFAM" id="SSF52738">
    <property type="entry name" value="Methylesterase CheB, C-terminal domain"/>
    <property type="match status" value="1"/>
</dbReference>
<dbReference type="InterPro" id="IPR050903">
    <property type="entry name" value="Bact_Chemotaxis_MeTrfase"/>
</dbReference>
<evidence type="ECO:0000256" key="4">
    <source>
        <dbReference type="ARBA" id="ARBA00022679"/>
    </source>
</evidence>
<dbReference type="GO" id="GO:0000156">
    <property type="term" value="F:phosphorelay response regulator activity"/>
    <property type="evidence" value="ECO:0007669"/>
    <property type="project" value="InterPro"/>
</dbReference>
<feature type="active site" evidence="6">
    <location>
        <position position="157"/>
    </location>
</feature>
<dbReference type="Gene3D" id="3.40.50.180">
    <property type="entry name" value="Methylesterase CheB, C-terminal domain"/>
    <property type="match status" value="1"/>
</dbReference>
<dbReference type="SUPFAM" id="SSF53335">
    <property type="entry name" value="S-adenosyl-L-methionine-dependent methyltransferases"/>
    <property type="match status" value="1"/>
</dbReference>
<evidence type="ECO:0000313" key="11">
    <source>
        <dbReference type="Proteomes" id="UP000238916"/>
    </source>
</evidence>
<gene>
    <name evidence="10" type="ORF">SBF1_1740004</name>
</gene>
<keyword evidence="4 10" id="KW-0808">Transferase</keyword>